<accession>A0A0A0RJT2</accession>
<dbReference type="InterPro" id="IPR000433">
    <property type="entry name" value="Znf_ZZ"/>
</dbReference>
<dbReference type="GeneID" id="26131763"/>
<evidence type="ECO:0000256" key="3">
    <source>
        <dbReference type="ARBA" id="ARBA00022833"/>
    </source>
</evidence>
<proteinExistence type="predicted"/>
<evidence type="ECO:0000256" key="2">
    <source>
        <dbReference type="ARBA" id="ARBA00022771"/>
    </source>
</evidence>
<dbReference type="Proteomes" id="UP000201191">
    <property type="component" value="Segment"/>
</dbReference>
<name>A0A0A0RJT2_9VIRU</name>
<evidence type="ECO:0000313" key="5">
    <source>
        <dbReference type="EMBL" id="AIW01876.1"/>
    </source>
</evidence>
<dbReference type="PROSITE" id="PS01357">
    <property type="entry name" value="ZF_ZZ_1"/>
    <property type="match status" value="1"/>
</dbReference>
<dbReference type="RefSeq" id="YP_009177801.1">
    <property type="nucleotide sequence ID" value="NC_028269.1"/>
</dbReference>
<keyword evidence="2" id="KW-0863">Zinc-finger</keyword>
<protein>
    <recommendedName>
        <fullName evidence="4">ZZ-type domain-containing protein</fullName>
    </recommendedName>
</protein>
<evidence type="ECO:0000313" key="6">
    <source>
        <dbReference type="Proteomes" id="UP000201191"/>
    </source>
</evidence>
<feature type="domain" description="ZZ-type" evidence="4">
    <location>
        <begin position="16"/>
        <end position="39"/>
    </location>
</feature>
<organism evidence="5 6">
    <name type="scientific">Yellowstone Lake virophage 5</name>
    <dbReference type="NCBI Taxonomy" id="1557033"/>
    <lineage>
        <taxon>Viruses</taxon>
        <taxon>Varidnaviria</taxon>
        <taxon>Bamfordvirae</taxon>
        <taxon>Preplasmiviricota</taxon>
        <taxon>Polisuviricotina</taxon>
        <taxon>Virophaviricetes</taxon>
        <taxon>Priklausovirales</taxon>
        <taxon>Burtonviroviridae</taxon>
        <taxon>Burquivirus</taxon>
        <taxon>Burquivirus flavolapense</taxon>
    </lineage>
</organism>
<dbReference type="GO" id="GO:0008270">
    <property type="term" value="F:zinc ion binding"/>
    <property type="evidence" value="ECO:0007669"/>
    <property type="project" value="UniProtKB-KW"/>
</dbReference>
<dbReference type="EMBL" id="KM502589">
    <property type="protein sequence ID" value="AIW01876.1"/>
    <property type="molecule type" value="Genomic_DNA"/>
</dbReference>
<keyword evidence="6" id="KW-1185">Reference proteome</keyword>
<reference evidence="5 6" key="1">
    <citation type="journal article" date="2014" name="J. Virol.">
        <title>Three novel virophage genomes discovered from Yellowstone Lake metagenomes.</title>
        <authorList>
            <person name="Zhou J."/>
            <person name="Sun D."/>
            <person name="Childers A."/>
            <person name="McDermott T.R."/>
            <person name="Wang Y."/>
            <person name="Liles M.R."/>
        </authorList>
    </citation>
    <scope>NUCLEOTIDE SEQUENCE [LARGE SCALE GENOMIC DNA]</scope>
</reference>
<dbReference type="KEGG" id="vg:26131763"/>
<evidence type="ECO:0000256" key="1">
    <source>
        <dbReference type="ARBA" id="ARBA00022723"/>
    </source>
</evidence>
<keyword evidence="3" id="KW-0862">Zinc</keyword>
<evidence type="ECO:0000259" key="4">
    <source>
        <dbReference type="PROSITE" id="PS01357"/>
    </source>
</evidence>
<gene>
    <name evidence="5" type="ORF">YSLV5_ORF18</name>
</gene>
<keyword evidence="1" id="KW-0479">Metal-binding</keyword>
<sequence>MNCQRCAVELKPHPKCDVCECDICVRCEKCDEYRLCRNCDNNTTLLKFVEIAGRDIYMCPKCSAEPTAKN</sequence>